<comment type="caution">
    <text evidence="1">The sequence shown here is derived from an EMBL/GenBank/DDBJ whole genome shotgun (WGS) entry which is preliminary data.</text>
</comment>
<evidence type="ECO:0000313" key="1">
    <source>
        <dbReference type="EMBL" id="KAG7390945.1"/>
    </source>
</evidence>
<accession>A0A8T1WCH8</accession>
<dbReference type="Proteomes" id="UP000693981">
    <property type="component" value="Unassembled WGS sequence"/>
</dbReference>
<sequence length="102" mass="11674">MARLFVKTKVRGSKNAVRGMPKMTIRDKKALSARSVLKDGELRKAIRAELGCRENVLFKQWTDKQSESPTESRFPDWEIETAGGRLRNDKKYTGAELSYLNL</sequence>
<gene>
    <name evidence="1" type="ORF">PHYBOEH_006815</name>
</gene>
<name>A0A8T1WCH8_9STRA</name>
<organism evidence="1 2">
    <name type="scientific">Phytophthora boehmeriae</name>
    <dbReference type="NCBI Taxonomy" id="109152"/>
    <lineage>
        <taxon>Eukaryota</taxon>
        <taxon>Sar</taxon>
        <taxon>Stramenopiles</taxon>
        <taxon>Oomycota</taxon>
        <taxon>Peronosporomycetes</taxon>
        <taxon>Peronosporales</taxon>
        <taxon>Peronosporaceae</taxon>
        <taxon>Phytophthora</taxon>
    </lineage>
</organism>
<keyword evidence="2" id="KW-1185">Reference proteome</keyword>
<dbReference type="AlphaFoldDB" id="A0A8T1WCH8"/>
<protein>
    <submittedName>
        <fullName evidence="1">Uncharacterized protein</fullName>
    </submittedName>
</protein>
<evidence type="ECO:0000313" key="2">
    <source>
        <dbReference type="Proteomes" id="UP000693981"/>
    </source>
</evidence>
<reference evidence="1" key="1">
    <citation type="submission" date="2021-02" db="EMBL/GenBank/DDBJ databases">
        <authorList>
            <person name="Palmer J.M."/>
        </authorList>
    </citation>
    <scope>NUCLEOTIDE SEQUENCE</scope>
    <source>
        <strain evidence="1">SCRP23</strain>
    </source>
</reference>
<proteinExistence type="predicted"/>
<dbReference type="EMBL" id="JAGDFL010000369">
    <property type="protein sequence ID" value="KAG7390945.1"/>
    <property type="molecule type" value="Genomic_DNA"/>
</dbReference>